<sequence>MPNKRSLDGERQAFTKALLQIPVDKPIDPALGPAIARETELRKLFAQTCKGSSVLDDPHVGLVNVFSFENSPNSGPVMDPWRIHDRAIPSSDPQVVCKLEGDLRLKTGDAATCGSMAKFKKNFSIFTEDSLSQIQDWSNIVVAGGSVLAALAPLPAGKSESRRSIRKYYTEGAYCASDVDLFIYGLNQEEAEKKMDYIYKCILDAVAFDVTCIRTKNTVTIVTDFPTKHVQIVLRLYTSPAEILMGFDVDCCSVAYDGKNVWATPRAMGALMEQCNRIDMTRRSPSYEVRLIKYASRGFEIVCPGLNRERIDPTIYNRSIFQIQGLARLLVLEKLTSTEERNIHLQRQRKQSGRPMNNRMGTFWRTMGDLKLKGEILPMSEYDTLFHIPYGPKYNASKLTRLLYRSDFGLNSEFNPKNKDRILHRHPVFMGTMTEVFEDLCQHCPTPRNDEEKEQQAKEDEKYVRGRISFMTINPGQQLLSGSFHPIDEGEWKEQAYLCANHNLFESIASQDLQGFEKAIESADQDISSRDHVGRTALHLAIQVGNEEMACKLVQKGIRISARLKDGMSGLHLAAEKGMAKLISEILAKNEINRKEIAEKGGEKPEGTTEASGKNAGDGNEDGDEDGVDEEEERDYEEARSVVGGPMKSNAADDKGEADEFDDDLHPDVYEGVDVVAWDAAIQPIHLAVLSGSTEATKVLIDAGADVKATFRAPTLERVLYNMRGPLIFPLTCAAFVEDEGKAIEMIKFLVEHGARSSHADKDCNTVLLTFLETGRFRLVQALFELDPTAKLAINISALSPTKQCVFNPVHLALVGDSPSTLLLLLQYGAKLKISMNDFSSAISHIKNSPFRSGDEIEFFRRVPRIVEVAIANLRPEWKLLQKLGAEVPDALLGYPNEWVRGSYGWRGPPRESLKDHVVRVRAELAEKSIDAKKAKFKEERELIRTLRSQMDYSAFTTLCHLGTRHDGLGARYEDAVLDPGSLSETELQAYEEFNPPDSDEDLEGQKRAEAFYADLHKYIESEPSLNKTWDELPISDGRKRDPKNERSDPESHLKIRFSRFKGPGTHYYYSYYSDDQFSERAGERYLDLFNMIWKGDLEGIRELTSFGENPASEREKTEAPLLLDVVHSQTAVTPFIAAALAKRGDVLELLVEIATNQYTPDPKKDENDRARQWMGQQGYDEDDYSEAGSDILSDDDTPGSSVAEEEAKDVTALKKAVTTSTHPMKILAANANSNMRMILAPAVAARRLVVMDALPRDNESTPDPLEISILLDDEATFEFIRQRVRSNEDFLRYKKVNPERLAFAAIAADSKRMLQAIIEEWGAGLDFDTLAQKMAKPEQPSGDIASDPQPYKGLLLNGERKKGGFGIEDKKVGLGNLPSLLHYAARAGALDCVDYLTWDGLVESYRRFIERNPGSERAKILSEVEDLEATVINHLGLARTWLNETVFHASALGGRDQAKVIALLIKKGVASGFYSGISEALKIKMVCRPHHDVLLSYASTGFGDLEMLDFLLKHAVNFESTDHRGWNILHFLADLIPRRREKAKDGPKAVLDRLTTALPETTMQKLVSKQSNVMRRTPLHVLVATMSSVSYEWWKDDPSNGISAFLDLYRKLGKETLRLRDADGNLALHNAISIEDSSLVDVLIGLDPDTLLFEGGDGSTCLEMNTRAWRTDLFGRYEISPSGPFFINNSHPALNMTPRINAAKEVENMRKVETLINDGKGGKRDLSESWINIMVEYMREFERSTKEAVSSGSRANAEDDVDVGASRPSRSWPRNLLETRKVILRHMGTTPDSGVKSAANKRHRIRTEESQEIINLSLARVKREMKSREERLALYARQREEGGAAGGGSRAETRPDASRDSILVEKFNKGALRVEDEARW</sequence>
<dbReference type="Proteomes" id="UP000245626">
    <property type="component" value="Unassembled WGS sequence"/>
</dbReference>
<gene>
    <name evidence="1" type="ORF">IE53DRAFT_388417</name>
</gene>
<protein>
    <submittedName>
        <fullName evidence="1">Uncharacterized protein</fullName>
    </submittedName>
</protein>
<evidence type="ECO:0000313" key="1">
    <source>
        <dbReference type="EMBL" id="PWN49381.1"/>
    </source>
</evidence>
<keyword evidence="2" id="KW-1185">Reference proteome</keyword>
<dbReference type="EMBL" id="KZ820059">
    <property type="protein sequence ID" value="PWN49381.1"/>
    <property type="molecule type" value="Genomic_DNA"/>
</dbReference>
<proteinExistence type="predicted"/>
<evidence type="ECO:0000313" key="2">
    <source>
        <dbReference type="Proteomes" id="UP000245626"/>
    </source>
</evidence>
<organism evidence="1 2">
    <name type="scientific">Violaceomyces palustris</name>
    <dbReference type="NCBI Taxonomy" id="1673888"/>
    <lineage>
        <taxon>Eukaryota</taxon>
        <taxon>Fungi</taxon>
        <taxon>Dikarya</taxon>
        <taxon>Basidiomycota</taxon>
        <taxon>Ustilaginomycotina</taxon>
        <taxon>Ustilaginomycetes</taxon>
        <taxon>Violaceomycetales</taxon>
        <taxon>Violaceomycetaceae</taxon>
        <taxon>Violaceomyces</taxon>
    </lineage>
</organism>
<accession>A0ACD0NUB2</accession>
<reference evidence="1 2" key="1">
    <citation type="journal article" date="2018" name="Mol. Biol. Evol.">
        <title>Broad Genomic Sampling Reveals a Smut Pathogenic Ancestry of the Fungal Clade Ustilaginomycotina.</title>
        <authorList>
            <person name="Kijpornyongpan T."/>
            <person name="Mondo S.J."/>
            <person name="Barry K."/>
            <person name="Sandor L."/>
            <person name="Lee J."/>
            <person name="Lipzen A."/>
            <person name="Pangilinan J."/>
            <person name="LaButti K."/>
            <person name="Hainaut M."/>
            <person name="Henrissat B."/>
            <person name="Grigoriev I.V."/>
            <person name="Spatafora J.W."/>
            <person name="Aime M.C."/>
        </authorList>
    </citation>
    <scope>NUCLEOTIDE SEQUENCE [LARGE SCALE GENOMIC DNA]</scope>
    <source>
        <strain evidence="1 2">SA 807</strain>
    </source>
</reference>
<name>A0ACD0NUB2_9BASI</name>